<dbReference type="InterPro" id="IPR000943">
    <property type="entry name" value="RNA_pol_sigma70"/>
</dbReference>
<evidence type="ECO:0000256" key="4">
    <source>
        <dbReference type="ARBA" id="ARBA00023163"/>
    </source>
</evidence>
<dbReference type="Pfam" id="PF04542">
    <property type="entry name" value="Sigma70_r2"/>
    <property type="match status" value="1"/>
</dbReference>
<keyword evidence="4" id="KW-0804">Transcription</keyword>
<proteinExistence type="predicted"/>
<dbReference type="SUPFAM" id="SSF88659">
    <property type="entry name" value="Sigma3 and sigma4 domains of RNA polymerase sigma factors"/>
    <property type="match status" value="2"/>
</dbReference>
<dbReference type="PANTHER" id="PTHR30385:SF7">
    <property type="entry name" value="RNA POLYMERASE SIGMA FACTOR FLIA"/>
    <property type="match status" value="1"/>
</dbReference>
<dbReference type="Gene3D" id="1.10.1740.10">
    <property type="match status" value="1"/>
</dbReference>
<keyword evidence="2" id="KW-0731">Sigma factor</keyword>
<keyword evidence="9" id="KW-1185">Reference proteome</keyword>
<dbReference type="EMBL" id="BAABBM010000001">
    <property type="protein sequence ID" value="GAA3894163.1"/>
    <property type="molecule type" value="Genomic_DNA"/>
</dbReference>
<evidence type="ECO:0000256" key="2">
    <source>
        <dbReference type="ARBA" id="ARBA00023082"/>
    </source>
</evidence>
<dbReference type="NCBIfam" id="TIGR02479">
    <property type="entry name" value="FliA_WhiG"/>
    <property type="match status" value="1"/>
</dbReference>
<dbReference type="InterPro" id="IPR007627">
    <property type="entry name" value="RNA_pol_sigma70_r2"/>
</dbReference>
<accession>A0ABP7L356</accession>
<gene>
    <name evidence="8" type="ORF">GCM10022276_11710</name>
</gene>
<evidence type="ECO:0000256" key="5">
    <source>
        <dbReference type="SAM" id="MobiDB-lite"/>
    </source>
</evidence>
<dbReference type="NCBIfam" id="TIGR02937">
    <property type="entry name" value="sigma70-ECF"/>
    <property type="match status" value="1"/>
</dbReference>
<feature type="domain" description="RNA polymerase sigma-70 region 4" evidence="7">
    <location>
        <begin position="188"/>
        <end position="236"/>
    </location>
</feature>
<dbReference type="CDD" id="cd06171">
    <property type="entry name" value="Sigma70_r4"/>
    <property type="match status" value="1"/>
</dbReference>
<evidence type="ECO:0000313" key="8">
    <source>
        <dbReference type="EMBL" id="GAA3894163.1"/>
    </source>
</evidence>
<name>A0ABP7L356_9SPHN</name>
<protein>
    <submittedName>
        <fullName evidence="8">FliA/WhiG family RNA polymerase sigma factor</fullName>
    </submittedName>
</protein>
<evidence type="ECO:0000313" key="9">
    <source>
        <dbReference type="Proteomes" id="UP001500827"/>
    </source>
</evidence>
<evidence type="ECO:0000259" key="7">
    <source>
        <dbReference type="Pfam" id="PF04545"/>
    </source>
</evidence>
<dbReference type="InterPro" id="IPR007630">
    <property type="entry name" value="RNA_pol_sigma70_r4"/>
</dbReference>
<evidence type="ECO:0000259" key="6">
    <source>
        <dbReference type="Pfam" id="PF04542"/>
    </source>
</evidence>
<feature type="compositionally biased region" description="Basic and acidic residues" evidence="5">
    <location>
        <begin position="1"/>
        <end position="13"/>
    </location>
</feature>
<evidence type="ECO:0000256" key="1">
    <source>
        <dbReference type="ARBA" id="ARBA00023015"/>
    </source>
</evidence>
<sequence length="244" mass="27559">MLHAPVQHDEFTYRRNPNPNGPDALVRKHRELVRKVAWHVHSGVSTRIELEDLVQIGLVALVEAARTFEDRGAAFAPYAAMRVRGAMIDHLRREAMMSRSGMANRRMLATTRAGLESRLSRRASDREMAEELGQSPEEYHSMVASAQPLERESIDEVYADDQPWFMDLGDRADTIIEREQLFAGMAAAIAELPEREAMVLQLYFVEELNLEEIGEILGIGATRICQIKKAALAKLKACLEARFE</sequence>
<dbReference type="PRINTS" id="PR00046">
    <property type="entry name" value="SIGMA70FCT"/>
</dbReference>
<dbReference type="Gene3D" id="1.20.140.160">
    <property type="match status" value="1"/>
</dbReference>
<dbReference type="InterPro" id="IPR013324">
    <property type="entry name" value="RNA_pol_sigma_r3/r4-like"/>
</dbReference>
<dbReference type="Pfam" id="PF04545">
    <property type="entry name" value="Sigma70_r4"/>
    <property type="match status" value="1"/>
</dbReference>
<evidence type="ECO:0000256" key="3">
    <source>
        <dbReference type="ARBA" id="ARBA00023125"/>
    </source>
</evidence>
<keyword evidence="1" id="KW-0805">Transcription regulation</keyword>
<dbReference type="InterPro" id="IPR012845">
    <property type="entry name" value="RNA_pol_sigma_FliA_WhiG"/>
</dbReference>
<keyword evidence="3" id="KW-0238">DNA-binding</keyword>
<reference evidence="9" key="1">
    <citation type="journal article" date="2019" name="Int. J. Syst. Evol. Microbiol.">
        <title>The Global Catalogue of Microorganisms (GCM) 10K type strain sequencing project: providing services to taxonomists for standard genome sequencing and annotation.</title>
        <authorList>
            <consortium name="The Broad Institute Genomics Platform"/>
            <consortium name="The Broad Institute Genome Sequencing Center for Infectious Disease"/>
            <person name="Wu L."/>
            <person name="Ma J."/>
        </authorList>
    </citation>
    <scope>NUCLEOTIDE SEQUENCE [LARGE SCALE GENOMIC DNA]</scope>
    <source>
        <strain evidence="9">JCM 17543</strain>
    </source>
</reference>
<feature type="region of interest" description="Disordered" evidence="5">
    <location>
        <begin position="1"/>
        <end position="22"/>
    </location>
</feature>
<dbReference type="PANTHER" id="PTHR30385">
    <property type="entry name" value="SIGMA FACTOR F FLAGELLAR"/>
    <property type="match status" value="1"/>
</dbReference>
<dbReference type="InterPro" id="IPR014284">
    <property type="entry name" value="RNA_pol_sigma-70_dom"/>
</dbReference>
<dbReference type="RefSeq" id="WP_344698748.1">
    <property type="nucleotide sequence ID" value="NZ_BAABBM010000001.1"/>
</dbReference>
<dbReference type="Proteomes" id="UP001500827">
    <property type="component" value="Unassembled WGS sequence"/>
</dbReference>
<feature type="domain" description="RNA polymerase sigma-70 region 2" evidence="6">
    <location>
        <begin position="25"/>
        <end position="94"/>
    </location>
</feature>
<dbReference type="InterPro" id="IPR013325">
    <property type="entry name" value="RNA_pol_sigma_r2"/>
</dbReference>
<organism evidence="8 9">
    <name type="scientific">Sphingomonas limnosediminicola</name>
    <dbReference type="NCBI Taxonomy" id="940133"/>
    <lineage>
        <taxon>Bacteria</taxon>
        <taxon>Pseudomonadati</taxon>
        <taxon>Pseudomonadota</taxon>
        <taxon>Alphaproteobacteria</taxon>
        <taxon>Sphingomonadales</taxon>
        <taxon>Sphingomonadaceae</taxon>
        <taxon>Sphingomonas</taxon>
    </lineage>
</organism>
<comment type="caution">
    <text evidence="8">The sequence shown here is derived from an EMBL/GenBank/DDBJ whole genome shotgun (WGS) entry which is preliminary data.</text>
</comment>
<dbReference type="SUPFAM" id="SSF88946">
    <property type="entry name" value="Sigma2 domain of RNA polymerase sigma factors"/>
    <property type="match status" value="1"/>
</dbReference>